<dbReference type="AlphaFoldDB" id="W9SMH1"/>
<name>W9SMH1_9ROSA</name>
<accession>W9SMH1</accession>
<evidence type="ECO:0000313" key="1">
    <source>
        <dbReference type="EMBL" id="EXC35116.1"/>
    </source>
</evidence>
<organism evidence="1 2">
    <name type="scientific">Morus notabilis</name>
    <dbReference type="NCBI Taxonomy" id="981085"/>
    <lineage>
        <taxon>Eukaryota</taxon>
        <taxon>Viridiplantae</taxon>
        <taxon>Streptophyta</taxon>
        <taxon>Embryophyta</taxon>
        <taxon>Tracheophyta</taxon>
        <taxon>Spermatophyta</taxon>
        <taxon>Magnoliopsida</taxon>
        <taxon>eudicotyledons</taxon>
        <taxon>Gunneridae</taxon>
        <taxon>Pentapetalae</taxon>
        <taxon>rosids</taxon>
        <taxon>fabids</taxon>
        <taxon>Rosales</taxon>
        <taxon>Moraceae</taxon>
        <taxon>Moreae</taxon>
        <taxon>Morus</taxon>
    </lineage>
</organism>
<evidence type="ECO:0000313" key="2">
    <source>
        <dbReference type="Proteomes" id="UP000030645"/>
    </source>
</evidence>
<proteinExistence type="predicted"/>
<gene>
    <name evidence="1" type="ORF">L484_021478</name>
</gene>
<sequence>MQAYEVRLVSAALFREKKLKIVFTRKLQLLQYGGDKVLWTFYSKGNALHKLLWWSASVGPSQTGERFLEELKEEKRFDVFMGNGGKLLLTSFCIAASPSGVDQGYLDCSVGPSTSVIAAVGRDSNRRNIVMAAISLIKTKDPLVAEMEAICFALQASSKSVL</sequence>
<keyword evidence="2" id="KW-1185">Reference proteome</keyword>
<protein>
    <submittedName>
        <fullName evidence="1">Uncharacterized protein</fullName>
    </submittedName>
</protein>
<reference evidence="2" key="1">
    <citation type="submission" date="2013-01" db="EMBL/GenBank/DDBJ databases">
        <title>Draft Genome Sequence of a Mulberry Tree, Morus notabilis C.K. Schneid.</title>
        <authorList>
            <person name="He N."/>
            <person name="Zhao S."/>
        </authorList>
    </citation>
    <scope>NUCLEOTIDE SEQUENCE</scope>
</reference>
<dbReference type="EMBL" id="KE346356">
    <property type="protein sequence ID" value="EXC35116.1"/>
    <property type="molecule type" value="Genomic_DNA"/>
</dbReference>
<dbReference type="Proteomes" id="UP000030645">
    <property type="component" value="Unassembled WGS sequence"/>
</dbReference>